<protein>
    <recommendedName>
        <fullName evidence="4">DUF4079 domain-containing protein</fullName>
    </recommendedName>
</protein>
<dbReference type="KEGG" id="npz:ACX27_05115"/>
<sequence>MINVSEALEPLAAWFRSLGIPQPIVEWGHPVMMGIVVVVMGSYVAWTGWRGRLAQDKDESFNNRMSHRLLAPWMFFFLAAGYPGGVLSLVMQRHPIFESPHFWTGSLVLILLLINSLLTLGGFGGDKPTLRTTHAYLGSGILGLLVIHGVLGLI</sequence>
<reference evidence="2 3" key="2">
    <citation type="journal article" date="2016" name="Genome Announc.">
        <title>Draft Genome Sequence of the N2-Fixing Cyanobacterium Nostoc piscinale CENA21, Isolated from the Brazilian Amazon Floodplain.</title>
        <authorList>
            <person name="Leao T."/>
            <person name="Guimaraes P.I."/>
            <person name="de Melo A.G."/>
            <person name="Ramos R.T."/>
            <person name="Leao P.N."/>
            <person name="Silva A."/>
            <person name="Fiore M.F."/>
            <person name="Schneider M.P."/>
        </authorList>
    </citation>
    <scope>NUCLEOTIDE SEQUENCE [LARGE SCALE GENOMIC DNA]</scope>
    <source>
        <strain evidence="2 3">CENA21</strain>
    </source>
</reference>
<dbReference type="GO" id="GO:0016020">
    <property type="term" value="C:membrane"/>
    <property type="evidence" value="ECO:0007669"/>
    <property type="project" value="TreeGrafter"/>
</dbReference>
<feature type="transmembrane region" description="Helical" evidence="1">
    <location>
        <begin position="70"/>
        <end position="90"/>
    </location>
</feature>
<name>A0A0M3V4Q9_9NOSO</name>
<dbReference type="PATRIC" id="fig|224013.5.peg.1237"/>
<dbReference type="PANTHER" id="PTHR36738">
    <property type="entry name" value="EXPRESSED PROTEIN"/>
    <property type="match status" value="1"/>
</dbReference>
<dbReference type="Pfam" id="PF13301">
    <property type="entry name" value="DUF4079"/>
    <property type="match status" value="1"/>
</dbReference>
<keyword evidence="1" id="KW-0812">Transmembrane</keyword>
<dbReference type="OrthoDB" id="530812at2"/>
<keyword evidence="1" id="KW-1133">Transmembrane helix</keyword>
<dbReference type="Proteomes" id="UP000062645">
    <property type="component" value="Chromosome"/>
</dbReference>
<dbReference type="AlphaFoldDB" id="A0A0M3V4Q9"/>
<feature type="transmembrane region" description="Helical" evidence="1">
    <location>
        <begin position="31"/>
        <end position="49"/>
    </location>
</feature>
<keyword evidence="3" id="KW-1185">Reference proteome</keyword>
<dbReference type="RefSeq" id="WP_062289290.1">
    <property type="nucleotide sequence ID" value="NZ_CP012036.1"/>
</dbReference>
<dbReference type="PANTHER" id="PTHR36738:SF1">
    <property type="entry name" value="EXPRESSED PROTEIN"/>
    <property type="match status" value="1"/>
</dbReference>
<evidence type="ECO:0000313" key="2">
    <source>
        <dbReference type="EMBL" id="ALF52367.1"/>
    </source>
</evidence>
<evidence type="ECO:0008006" key="4">
    <source>
        <dbReference type="Google" id="ProtNLM"/>
    </source>
</evidence>
<accession>A0A0M3V4Q9</accession>
<evidence type="ECO:0000256" key="1">
    <source>
        <dbReference type="SAM" id="Phobius"/>
    </source>
</evidence>
<reference evidence="3" key="1">
    <citation type="submission" date="2015-07" db="EMBL/GenBank/DDBJ databases">
        <title>Genome Of Nitrogen-Fixing Cyanobacterium Nostoc piscinale CENA21 From Solimoes/Amazon River Floodplain Sediments And Comparative Genomics To Uncover Biosynthetic Natural Products Potential.</title>
        <authorList>
            <person name="Leao T.F."/>
            <person name="Leao P.N."/>
            <person name="Guimaraes P.I."/>
            <person name="de Melo A.G.C."/>
            <person name="Ramos R.T.J."/>
            <person name="Silva A."/>
            <person name="Fiore M.F."/>
            <person name="Schneider M.P.C."/>
        </authorList>
    </citation>
    <scope>NUCLEOTIDE SEQUENCE [LARGE SCALE GENOMIC DNA]</scope>
    <source>
        <strain evidence="3">CENA21</strain>
    </source>
</reference>
<dbReference type="InterPro" id="IPR025067">
    <property type="entry name" value="DUF4079"/>
</dbReference>
<feature type="transmembrane region" description="Helical" evidence="1">
    <location>
        <begin position="135"/>
        <end position="153"/>
    </location>
</feature>
<dbReference type="STRING" id="224013.ACX27_05115"/>
<keyword evidence="1" id="KW-0472">Membrane</keyword>
<gene>
    <name evidence="2" type="ORF">ACX27_05115</name>
</gene>
<dbReference type="EMBL" id="CP012036">
    <property type="protein sequence ID" value="ALF52367.1"/>
    <property type="molecule type" value="Genomic_DNA"/>
</dbReference>
<feature type="transmembrane region" description="Helical" evidence="1">
    <location>
        <begin position="102"/>
        <end position="123"/>
    </location>
</feature>
<evidence type="ECO:0000313" key="3">
    <source>
        <dbReference type="Proteomes" id="UP000062645"/>
    </source>
</evidence>
<organism evidence="2 3">
    <name type="scientific">Nostoc piscinale CENA21</name>
    <dbReference type="NCBI Taxonomy" id="224013"/>
    <lineage>
        <taxon>Bacteria</taxon>
        <taxon>Bacillati</taxon>
        <taxon>Cyanobacteriota</taxon>
        <taxon>Cyanophyceae</taxon>
        <taxon>Nostocales</taxon>
        <taxon>Nostocaceae</taxon>
        <taxon>Nostoc</taxon>
    </lineage>
</organism>
<proteinExistence type="predicted"/>